<evidence type="ECO:0000313" key="9">
    <source>
        <dbReference type="Proteomes" id="UP000326924"/>
    </source>
</evidence>
<evidence type="ECO:0000256" key="4">
    <source>
        <dbReference type="ARBA" id="ARBA00022989"/>
    </source>
</evidence>
<evidence type="ECO:0000256" key="7">
    <source>
        <dbReference type="SAM" id="Phobius"/>
    </source>
</evidence>
<keyword evidence="3 7" id="KW-0812">Transmembrane</keyword>
<accession>A0A5J5EK40</accession>
<keyword evidence="4 7" id="KW-1133">Transmembrane helix</keyword>
<reference evidence="8 9" key="1">
    <citation type="submission" date="2019-09" db="EMBL/GenBank/DDBJ databases">
        <title>Draft genome of the ectomycorrhizal ascomycete Sphaerosporella brunnea.</title>
        <authorList>
            <consortium name="DOE Joint Genome Institute"/>
            <person name="Benucci G.M."/>
            <person name="Marozzi G."/>
            <person name="Antonielli L."/>
            <person name="Sanchez S."/>
            <person name="Marco P."/>
            <person name="Wang X."/>
            <person name="Falini L.B."/>
            <person name="Barry K."/>
            <person name="Haridas S."/>
            <person name="Lipzen A."/>
            <person name="Labutti K."/>
            <person name="Grigoriev I.V."/>
            <person name="Murat C."/>
            <person name="Martin F."/>
            <person name="Albertini E."/>
            <person name="Donnini D."/>
            <person name="Bonito G."/>
        </authorList>
    </citation>
    <scope>NUCLEOTIDE SEQUENCE [LARGE SCALE GENOMIC DNA]</scope>
    <source>
        <strain evidence="8 9">Sb_GMNB300</strain>
    </source>
</reference>
<protein>
    <submittedName>
        <fullName evidence="8">VIT family-domain-containing protein</fullName>
    </submittedName>
</protein>
<evidence type="ECO:0000256" key="3">
    <source>
        <dbReference type="ARBA" id="ARBA00022692"/>
    </source>
</evidence>
<comment type="subcellular location">
    <subcellularLocation>
        <location evidence="1">Endomembrane system</location>
        <topology evidence="1">Multi-pass membrane protein</topology>
    </subcellularLocation>
</comment>
<dbReference type="InParanoid" id="A0A5J5EK40"/>
<comment type="similarity">
    <text evidence="2">Belongs to the CCC1 family.</text>
</comment>
<name>A0A5J5EK40_9PEZI</name>
<comment type="caution">
    <text evidence="8">The sequence shown here is derived from an EMBL/GenBank/DDBJ whole genome shotgun (WGS) entry which is preliminary data.</text>
</comment>
<dbReference type="AlphaFoldDB" id="A0A5J5EK40"/>
<dbReference type="Pfam" id="PF01988">
    <property type="entry name" value="VIT1"/>
    <property type="match status" value="1"/>
</dbReference>
<feature type="transmembrane region" description="Helical" evidence="7">
    <location>
        <begin position="249"/>
        <end position="274"/>
    </location>
</feature>
<dbReference type="OrthoDB" id="73465at2759"/>
<evidence type="ECO:0000256" key="2">
    <source>
        <dbReference type="ARBA" id="ARBA00007049"/>
    </source>
</evidence>
<evidence type="ECO:0000256" key="1">
    <source>
        <dbReference type="ARBA" id="ARBA00004127"/>
    </source>
</evidence>
<dbReference type="GO" id="GO:0005384">
    <property type="term" value="F:manganese ion transmembrane transporter activity"/>
    <property type="evidence" value="ECO:0007669"/>
    <property type="project" value="InterPro"/>
</dbReference>
<dbReference type="CDD" id="cd02435">
    <property type="entry name" value="CCC1"/>
    <property type="match status" value="1"/>
</dbReference>
<feature type="compositionally biased region" description="Low complexity" evidence="6">
    <location>
        <begin position="57"/>
        <end position="78"/>
    </location>
</feature>
<keyword evidence="5 7" id="KW-0472">Membrane</keyword>
<evidence type="ECO:0000256" key="6">
    <source>
        <dbReference type="SAM" id="MobiDB-lite"/>
    </source>
</evidence>
<dbReference type="Proteomes" id="UP000326924">
    <property type="component" value="Unassembled WGS sequence"/>
</dbReference>
<dbReference type="InterPro" id="IPR008217">
    <property type="entry name" value="Ccc1_fam"/>
</dbReference>
<dbReference type="FunCoup" id="A0A5J5EK40">
    <property type="interactions" value="14"/>
</dbReference>
<sequence>MSIVALKNAILPSSSERSRGQEAAPLLPTTIYNACSPANQPWQDCPHPECPLKRRPSLSSQTSTTASSSSSPSNGGSSRKPWLDARTISDAIIGLSDGLTVPFALTAGLSAFNDTRVVIFGGCAELIAGSISMGLGGWLAGRGEAEFYEHTLTETEKLVASSPSEIPEIIHDVFRPYHLPHESIAPLVDSILKDPVATINFIMAFHHSLPPSESTKRTPLSSALTIAAGYFIGGAIPLLPYFFVARTQVMIGLLWSVGVMAACLFLFGVARVVAVGEGNKGWMGRVRGGIEMMVVGGVAAGASWGIVKALGDGS</sequence>
<evidence type="ECO:0000313" key="8">
    <source>
        <dbReference type="EMBL" id="KAA8895419.1"/>
    </source>
</evidence>
<dbReference type="GO" id="GO:0012505">
    <property type="term" value="C:endomembrane system"/>
    <property type="evidence" value="ECO:0007669"/>
    <property type="project" value="UniProtKB-SubCell"/>
</dbReference>
<feature type="region of interest" description="Disordered" evidence="6">
    <location>
        <begin position="43"/>
        <end position="82"/>
    </location>
</feature>
<dbReference type="EMBL" id="VXIS01000265">
    <property type="protein sequence ID" value="KAA8895419.1"/>
    <property type="molecule type" value="Genomic_DNA"/>
</dbReference>
<feature type="transmembrane region" description="Helical" evidence="7">
    <location>
        <begin position="286"/>
        <end position="307"/>
    </location>
</feature>
<organism evidence="8 9">
    <name type="scientific">Sphaerosporella brunnea</name>
    <dbReference type="NCBI Taxonomy" id="1250544"/>
    <lineage>
        <taxon>Eukaryota</taxon>
        <taxon>Fungi</taxon>
        <taxon>Dikarya</taxon>
        <taxon>Ascomycota</taxon>
        <taxon>Pezizomycotina</taxon>
        <taxon>Pezizomycetes</taxon>
        <taxon>Pezizales</taxon>
        <taxon>Pyronemataceae</taxon>
        <taxon>Sphaerosporella</taxon>
    </lineage>
</organism>
<dbReference type="GO" id="GO:0030026">
    <property type="term" value="P:intracellular manganese ion homeostasis"/>
    <property type="evidence" value="ECO:0007669"/>
    <property type="project" value="InterPro"/>
</dbReference>
<keyword evidence="9" id="KW-1185">Reference proteome</keyword>
<dbReference type="PANTHER" id="PTHR31851">
    <property type="entry name" value="FE(2+)/MN(2+) TRANSPORTER PCL1"/>
    <property type="match status" value="1"/>
</dbReference>
<proteinExistence type="inferred from homology"/>
<gene>
    <name evidence="8" type="ORF">FN846DRAFT_338730</name>
</gene>
<feature type="transmembrane region" description="Helical" evidence="7">
    <location>
        <begin position="223"/>
        <end position="243"/>
    </location>
</feature>
<evidence type="ECO:0000256" key="5">
    <source>
        <dbReference type="ARBA" id="ARBA00023136"/>
    </source>
</evidence>